<evidence type="ECO:0000256" key="1">
    <source>
        <dbReference type="ARBA" id="ARBA00012513"/>
    </source>
</evidence>
<evidence type="ECO:0000313" key="14">
    <source>
        <dbReference type="EMBL" id="KAA8909750.1"/>
    </source>
</evidence>
<dbReference type="VEuPathDB" id="FungiDB:TRICI_004399"/>
<keyword evidence="6 10" id="KW-0067">ATP-binding</keyword>
<dbReference type="InterPro" id="IPR017441">
    <property type="entry name" value="Protein_kinase_ATP_BS"/>
</dbReference>
<comment type="caution">
    <text evidence="14">The sequence shown here is derived from an EMBL/GenBank/DDBJ whole genome shotgun (WGS) entry which is preliminary data.</text>
</comment>
<evidence type="ECO:0000256" key="9">
    <source>
        <dbReference type="ARBA" id="ARBA00078109"/>
    </source>
</evidence>
<evidence type="ECO:0000256" key="8">
    <source>
        <dbReference type="ARBA" id="ARBA00048679"/>
    </source>
</evidence>
<evidence type="ECO:0000256" key="12">
    <source>
        <dbReference type="SAM" id="MobiDB-lite"/>
    </source>
</evidence>
<dbReference type="PANTHER" id="PTHR24343:SF558">
    <property type="entry name" value="PROTEIN KINASE DOMAIN-CONTAINING PROTEIN"/>
    <property type="match status" value="1"/>
</dbReference>
<name>A0A642V0I1_9ASCO</name>
<dbReference type="PANTHER" id="PTHR24343">
    <property type="entry name" value="SERINE/THREONINE KINASE"/>
    <property type="match status" value="1"/>
</dbReference>
<dbReference type="SMART" id="SM00220">
    <property type="entry name" value="S_TKc"/>
    <property type="match status" value="1"/>
</dbReference>
<dbReference type="GO" id="GO:0005829">
    <property type="term" value="C:cytosol"/>
    <property type="evidence" value="ECO:0007669"/>
    <property type="project" value="TreeGrafter"/>
</dbReference>
<dbReference type="PROSITE" id="PS00107">
    <property type="entry name" value="PROTEIN_KINASE_ATP"/>
    <property type="match status" value="1"/>
</dbReference>
<dbReference type="GO" id="GO:0004674">
    <property type="term" value="F:protein serine/threonine kinase activity"/>
    <property type="evidence" value="ECO:0007669"/>
    <property type="project" value="UniProtKB-KW"/>
</dbReference>
<dbReference type="InterPro" id="IPR008271">
    <property type="entry name" value="Ser/Thr_kinase_AS"/>
</dbReference>
<dbReference type="Gene3D" id="1.10.510.10">
    <property type="entry name" value="Transferase(Phosphotransferase) domain 1"/>
    <property type="match status" value="1"/>
</dbReference>
<evidence type="ECO:0000256" key="10">
    <source>
        <dbReference type="PROSITE-ProRule" id="PRU10141"/>
    </source>
</evidence>
<evidence type="ECO:0000256" key="3">
    <source>
        <dbReference type="ARBA" id="ARBA00022679"/>
    </source>
</evidence>
<sequence>MSRFKSLFTGAESTTRPRKNSASSVESVPSRKNSLSSPPPQQRFVVYEDSTHAHHLKSARRQEKLSGMLRELIGTKKRDEAVSAVPGLLKENNDVVGVGGGGAAAAGGGPPTSGSSSETTPSTPPSQPQPPSLLSGLVSQIRKGDTEAATESVLRQVDHSSESFVRKYGKCQEVIGRGSFGIVRVAHKTDGQLYAVKEFKKRPQESDKEYNRRLTSEFCISSSLHHPNIIHTLDLLHDAKGEYCEVMEFCSGGDLYSLILAAGKLEFLEADCFFKQILLGVNYMHQMGVAHRDLKPENILLTANGAVKITDFGNGECFRMAWEKEIHLSRGLCGSTPYIAPEEYGDEVFDPRPVDIWALGVIYMAMRTGRHLWTIARPADDEFYDRYLKGRKSEKGYEPIESLKRARCRNVIYSILDPVPSRRITGKQILKSEWGREIYVCQAGTSGI</sequence>
<keyword evidence="5" id="KW-0418">Kinase</keyword>
<feature type="binding site" evidence="10">
    <location>
        <position position="197"/>
    </location>
    <ligand>
        <name>ATP</name>
        <dbReference type="ChEBI" id="CHEBI:30616"/>
    </ligand>
</feature>
<evidence type="ECO:0000256" key="11">
    <source>
        <dbReference type="RuleBase" id="RU000304"/>
    </source>
</evidence>
<dbReference type="PROSITE" id="PS50011">
    <property type="entry name" value="PROTEIN_KINASE_DOM"/>
    <property type="match status" value="1"/>
</dbReference>
<dbReference type="GO" id="GO:0030003">
    <property type="term" value="P:intracellular monoatomic cation homeostasis"/>
    <property type="evidence" value="ECO:0007669"/>
    <property type="project" value="TreeGrafter"/>
</dbReference>
<dbReference type="Proteomes" id="UP000761534">
    <property type="component" value="Unassembled WGS sequence"/>
</dbReference>
<dbReference type="CDD" id="cd13994">
    <property type="entry name" value="STKc_HAL4_like"/>
    <property type="match status" value="1"/>
</dbReference>
<dbReference type="InterPro" id="IPR011009">
    <property type="entry name" value="Kinase-like_dom_sf"/>
</dbReference>
<dbReference type="GO" id="GO:0005524">
    <property type="term" value="F:ATP binding"/>
    <property type="evidence" value="ECO:0007669"/>
    <property type="project" value="UniProtKB-UniRule"/>
</dbReference>
<dbReference type="OrthoDB" id="6513151at2759"/>
<comment type="similarity">
    <text evidence="11">Belongs to the protein kinase superfamily.</text>
</comment>
<keyword evidence="2 11" id="KW-0723">Serine/threonine-protein kinase</keyword>
<feature type="region of interest" description="Disordered" evidence="12">
    <location>
        <begin position="99"/>
        <end position="133"/>
    </location>
</feature>
<organism evidence="14 15">
    <name type="scientific">Trichomonascus ciferrii</name>
    <dbReference type="NCBI Taxonomy" id="44093"/>
    <lineage>
        <taxon>Eukaryota</taxon>
        <taxon>Fungi</taxon>
        <taxon>Dikarya</taxon>
        <taxon>Ascomycota</taxon>
        <taxon>Saccharomycotina</taxon>
        <taxon>Dipodascomycetes</taxon>
        <taxon>Dipodascales</taxon>
        <taxon>Trichomonascaceae</taxon>
        <taxon>Trichomonascus</taxon>
        <taxon>Trichomonascus ciferrii complex</taxon>
    </lineage>
</organism>
<dbReference type="SUPFAM" id="SSF56112">
    <property type="entry name" value="Protein kinase-like (PK-like)"/>
    <property type="match status" value="1"/>
</dbReference>
<gene>
    <name evidence="14" type="ORF">TRICI_004399</name>
</gene>
<feature type="region of interest" description="Disordered" evidence="12">
    <location>
        <begin position="1"/>
        <end position="62"/>
    </location>
</feature>
<evidence type="ECO:0000256" key="7">
    <source>
        <dbReference type="ARBA" id="ARBA00047899"/>
    </source>
</evidence>
<feature type="compositionally biased region" description="Polar residues" evidence="12">
    <location>
        <begin position="20"/>
        <end position="36"/>
    </location>
</feature>
<dbReference type="AlphaFoldDB" id="A0A642V0I1"/>
<dbReference type="PROSITE" id="PS00108">
    <property type="entry name" value="PROTEIN_KINASE_ST"/>
    <property type="match status" value="1"/>
</dbReference>
<feature type="domain" description="Protein kinase" evidence="13">
    <location>
        <begin position="169"/>
        <end position="440"/>
    </location>
</feature>
<evidence type="ECO:0000256" key="2">
    <source>
        <dbReference type="ARBA" id="ARBA00022527"/>
    </source>
</evidence>
<feature type="compositionally biased region" description="Gly residues" evidence="12">
    <location>
        <begin position="99"/>
        <end position="111"/>
    </location>
</feature>
<keyword evidence="15" id="KW-1185">Reference proteome</keyword>
<feature type="compositionally biased region" description="Pro residues" evidence="12">
    <location>
        <begin position="122"/>
        <end position="131"/>
    </location>
</feature>
<keyword evidence="3" id="KW-0808">Transferase</keyword>
<reference evidence="14" key="1">
    <citation type="journal article" date="2019" name="G3 (Bethesda)">
        <title>Genome Assemblies of Two Rare Opportunistic Yeast Pathogens: Diutina rugosa (syn. Candida rugosa) and Trichomonascus ciferrii (syn. Candida ciferrii).</title>
        <authorList>
            <person name="Mixao V."/>
            <person name="Saus E."/>
            <person name="Hansen A.P."/>
            <person name="Lass-Florl C."/>
            <person name="Gabaldon T."/>
        </authorList>
    </citation>
    <scope>NUCLEOTIDE SEQUENCE</scope>
    <source>
        <strain evidence="14">CBS 4856</strain>
    </source>
</reference>
<evidence type="ECO:0000313" key="15">
    <source>
        <dbReference type="Proteomes" id="UP000761534"/>
    </source>
</evidence>
<dbReference type="InterPro" id="IPR000719">
    <property type="entry name" value="Prot_kinase_dom"/>
</dbReference>
<dbReference type="Pfam" id="PF00069">
    <property type="entry name" value="Pkinase"/>
    <property type="match status" value="1"/>
</dbReference>
<dbReference type="EMBL" id="SWFS01000334">
    <property type="protein sequence ID" value="KAA8909750.1"/>
    <property type="molecule type" value="Genomic_DNA"/>
</dbReference>
<evidence type="ECO:0000256" key="6">
    <source>
        <dbReference type="ARBA" id="ARBA00022840"/>
    </source>
</evidence>
<keyword evidence="4 10" id="KW-0547">Nucleotide-binding</keyword>
<dbReference type="EC" id="2.7.11.1" evidence="1"/>
<comment type="catalytic activity">
    <reaction evidence="7">
        <text>L-threonyl-[protein] + ATP = O-phospho-L-threonyl-[protein] + ADP + H(+)</text>
        <dbReference type="Rhea" id="RHEA:46608"/>
        <dbReference type="Rhea" id="RHEA-COMP:11060"/>
        <dbReference type="Rhea" id="RHEA-COMP:11605"/>
        <dbReference type="ChEBI" id="CHEBI:15378"/>
        <dbReference type="ChEBI" id="CHEBI:30013"/>
        <dbReference type="ChEBI" id="CHEBI:30616"/>
        <dbReference type="ChEBI" id="CHEBI:61977"/>
        <dbReference type="ChEBI" id="CHEBI:456216"/>
        <dbReference type="EC" id="2.7.11.1"/>
    </reaction>
</comment>
<evidence type="ECO:0000256" key="4">
    <source>
        <dbReference type="ARBA" id="ARBA00022741"/>
    </source>
</evidence>
<feature type="compositionally biased region" description="Low complexity" evidence="12">
    <location>
        <begin position="112"/>
        <end position="121"/>
    </location>
</feature>
<evidence type="ECO:0000256" key="5">
    <source>
        <dbReference type="ARBA" id="ARBA00022777"/>
    </source>
</evidence>
<proteinExistence type="inferred from homology"/>
<dbReference type="FunFam" id="1.10.510.10:FF:000183">
    <property type="entry name" value="Serine/threonine-protein kinase hal4"/>
    <property type="match status" value="1"/>
</dbReference>
<accession>A0A642V0I1</accession>
<evidence type="ECO:0000259" key="13">
    <source>
        <dbReference type="PROSITE" id="PS50011"/>
    </source>
</evidence>
<protein>
    <recommendedName>
        <fullName evidence="1">non-specific serine/threonine protein kinase</fullName>
        <ecNumber evidence="1">2.7.11.1</ecNumber>
    </recommendedName>
    <alternativeName>
        <fullName evidence="9">Halotolerance protein 4</fullName>
    </alternativeName>
</protein>
<comment type="catalytic activity">
    <reaction evidence="8">
        <text>L-seryl-[protein] + ATP = O-phospho-L-seryl-[protein] + ADP + H(+)</text>
        <dbReference type="Rhea" id="RHEA:17989"/>
        <dbReference type="Rhea" id="RHEA-COMP:9863"/>
        <dbReference type="Rhea" id="RHEA-COMP:11604"/>
        <dbReference type="ChEBI" id="CHEBI:15378"/>
        <dbReference type="ChEBI" id="CHEBI:29999"/>
        <dbReference type="ChEBI" id="CHEBI:30616"/>
        <dbReference type="ChEBI" id="CHEBI:83421"/>
        <dbReference type="ChEBI" id="CHEBI:456216"/>
        <dbReference type="EC" id="2.7.11.1"/>
    </reaction>
</comment>